<keyword evidence="2" id="KW-0378">Hydrolase</keyword>
<dbReference type="SUPFAM" id="SSF56112">
    <property type="entry name" value="Protein kinase-like (PK-like)"/>
    <property type="match status" value="1"/>
</dbReference>
<dbReference type="SUPFAM" id="SSF52540">
    <property type="entry name" value="P-loop containing nucleoside triphosphate hydrolases"/>
    <property type="match status" value="1"/>
</dbReference>
<feature type="domain" description="Protein kinase" evidence="5">
    <location>
        <begin position="8"/>
        <end position="257"/>
    </location>
</feature>
<evidence type="ECO:0000313" key="6">
    <source>
        <dbReference type="EMBL" id="THF72737.1"/>
    </source>
</evidence>
<dbReference type="RefSeq" id="WP_136373928.1">
    <property type="nucleotide sequence ID" value="NZ_SSOB01000072.1"/>
</dbReference>
<proteinExistence type="predicted"/>
<dbReference type="OrthoDB" id="9757917at2"/>
<dbReference type="Gene3D" id="3.40.50.300">
    <property type="entry name" value="P-loop containing nucleotide triphosphate hydrolases"/>
    <property type="match status" value="3"/>
</dbReference>
<dbReference type="InterPro" id="IPR011009">
    <property type="entry name" value="Kinase-like_dom_sf"/>
</dbReference>
<evidence type="ECO:0000256" key="3">
    <source>
        <dbReference type="ARBA" id="ARBA00022806"/>
    </source>
</evidence>
<reference evidence="6 7" key="1">
    <citation type="submission" date="2019-04" db="EMBL/GenBank/DDBJ databases">
        <title>Cohnella sp. nov. isolated from preserved vegetables.</title>
        <authorList>
            <person name="Lin S.-Y."/>
            <person name="Hung M.-H."/>
            <person name="Young C.-C."/>
        </authorList>
    </citation>
    <scope>NUCLEOTIDE SEQUENCE [LARGE SCALE GENOMIC DNA]</scope>
    <source>
        <strain evidence="6 7">CC-MHH1044</strain>
    </source>
</reference>
<comment type="caution">
    <text evidence="6">The sequence shown here is derived from an EMBL/GenBank/DDBJ whole genome shotgun (WGS) entry which is preliminary data.</text>
</comment>
<dbReference type="InterPro" id="IPR008271">
    <property type="entry name" value="Ser/Thr_kinase_AS"/>
</dbReference>
<dbReference type="InterPro" id="IPR041679">
    <property type="entry name" value="DNA2/NAM7-like_C"/>
</dbReference>
<dbReference type="Gene3D" id="1.10.510.10">
    <property type="entry name" value="Transferase(Phosphotransferase) domain 1"/>
    <property type="match status" value="1"/>
</dbReference>
<dbReference type="InterPro" id="IPR041677">
    <property type="entry name" value="DNA2/NAM7_AAA_11"/>
</dbReference>
<dbReference type="EMBL" id="SSOB01000072">
    <property type="protein sequence ID" value="THF72737.1"/>
    <property type="molecule type" value="Genomic_DNA"/>
</dbReference>
<dbReference type="GO" id="GO:0004386">
    <property type="term" value="F:helicase activity"/>
    <property type="evidence" value="ECO:0007669"/>
    <property type="project" value="UniProtKB-KW"/>
</dbReference>
<evidence type="ECO:0000259" key="5">
    <source>
        <dbReference type="PROSITE" id="PS50011"/>
    </source>
</evidence>
<dbReference type="Pfam" id="PF13086">
    <property type="entry name" value="AAA_11"/>
    <property type="match status" value="1"/>
</dbReference>
<accession>A0A4S4BET6</accession>
<dbReference type="GO" id="GO:0004672">
    <property type="term" value="F:protein kinase activity"/>
    <property type="evidence" value="ECO:0007669"/>
    <property type="project" value="InterPro"/>
</dbReference>
<dbReference type="GO" id="GO:0005524">
    <property type="term" value="F:ATP binding"/>
    <property type="evidence" value="ECO:0007669"/>
    <property type="project" value="UniProtKB-KW"/>
</dbReference>
<dbReference type="InterPro" id="IPR047187">
    <property type="entry name" value="SF1_C_Upf1"/>
</dbReference>
<dbReference type="InterPro" id="IPR000719">
    <property type="entry name" value="Prot_kinase_dom"/>
</dbReference>
<dbReference type="GO" id="GO:0005694">
    <property type="term" value="C:chromosome"/>
    <property type="evidence" value="ECO:0007669"/>
    <property type="project" value="UniProtKB-ARBA"/>
</dbReference>
<evidence type="ECO:0000256" key="4">
    <source>
        <dbReference type="ARBA" id="ARBA00022840"/>
    </source>
</evidence>
<evidence type="ECO:0000256" key="2">
    <source>
        <dbReference type="ARBA" id="ARBA00022801"/>
    </source>
</evidence>
<organism evidence="6 7">
    <name type="scientific">Cohnella fermenti</name>
    <dbReference type="NCBI Taxonomy" id="2565925"/>
    <lineage>
        <taxon>Bacteria</taxon>
        <taxon>Bacillati</taxon>
        <taxon>Bacillota</taxon>
        <taxon>Bacilli</taxon>
        <taxon>Bacillales</taxon>
        <taxon>Paenibacillaceae</taxon>
        <taxon>Cohnella</taxon>
    </lineage>
</organism>
<evidence type="ECO:0000313" key="7">
    <source>
        <dbReference type="Proteomes" id="UP000310636"/>
    </source>
</evidence>
<dbReference type="Proteomes" id="UP000310636">
    <property type="component" value="Unassembled WGS sequence"/>
</dbReference>
<dbReference type="InterPro" id="IPR045055">
    <property type="entry name" value="DNA2/NAM7-like"/>
</dbReference>
<dbReference type="PROSITE" id="PS00108">
    <property type="entry name" value="PROTEIN_KINASE_ST"/>
    <property type="match status" value="1"/>
</dbReference>
<dbReference type="AlphaFoldDB" id="A0A4S4BET6"/>
<dbReference type="Pfam" id="PF13087">
    <property type="entry name" value="AAA_12"/>
    <property type="match status" value="1"/>
</dbReference>
<dbReference type="InterPro" id="IPR027417">
    <property type="entry name" value="P-loop_NTPase"/>
</dbReference>
<dbReference type="PANTHER" id="PTHR10887:SF495">
    <property type="entry name" value="HELICASE SENATAXIN ISOFORM X1-RELATED"/>
    <property type="match status" value="1"/>
</dbReference>
<dbReference type="SMART" id="SM00220">
    <property type="entry name" value="S_TKc"/>
    <property type="match status" value="1"/>
</dbReference>
<keyword evidence="7" id="KW-1185">Reference proteome</keyword>
<dbReference type="Pfam" id="PF00069">
    <property type="entry name" value="Pkinase"/>
    <property type="match status" value="1"/>
</dbReference>
<gene>
    <name evidence="6" type="ORF">E6C55_32135</name>
</gene>
<dbReference type="GO" id="GO:0016787">
    <property type="term" value="F:hydrolase activity"/>
    <property type="evidence" value="ECO:0007669"/>
    <property type="project" value="UniProtKB-KW"/>
</dbReference>
<evidence type="ECO:0000256" key="1">
    <source>
        <dbReference type="ARBA" id="ARBA00022741"/>
    </source>
</evidence>
<sequence length="1197" mass="137860">MKWIRDRYKIIRKFQGSGLSKVFLCRDFSNDDTTEVVVKVFEYGEIENADFNTQLFFREIENLENLNHPGIVRLLDKGKDDENSIYYMVLDYFDGQTLDKVVKDNSLSEKQKYNILLQIMDVIIFAHSKQINHRDLKPGNILINDLNEIKVIDFGTSKIKNSLYSDFTVSNFVTPKYASWEQKSFKTIDHRTDIYSLGIIAFELLTNDILDNDVDLKVSIEENSLISDAIKEIILKMVEMLPDNRYNSMAEVRNIFKATIKGNDVGPVYGLSFTTTALNNLHKFGYIKNLSRNEATQVIYQDLVKSITYMEYDSVSSKENQPVYRLYGKQLEYRCVIDNHTQSTITVKSIHYRNVVTHEANKERAILVEGEWDVVSNIQDGSQFDDANNLIEYIEEKKRENSVQEKSELSEKSSIERWQRVLRLYSQSLEESRNTLIYSGFERDALDERIWVELSSPLERSPFTDEQLLSMTSRTNLNKTKVAGYCVDYDENRLVIQLEKNANVNDFAQSGEISVDQRMVETALHRQKRALKAAQHREMVNNSIPEILFDPSIARSSNAVQELSYHSPLDESKKEAIEKALAAKDIFLLQGPPGTGKTTFISELVYQINKENPNSKVLISSQSNVAVDHALNKIKSILPGVPMLRIGRRDKMSLGAERFTIEEQLDDWFEEIKNLCVTFIEEYKQLKGIDDDLVERYQVTLEIRELEDRMNAVNQMQVENRKKTQLIKERFDALKNLSNQIQKSAATIQGKVERVNDSDLLYIITSFKEQMLQVSDNFISELDKSFGLAEQKELLEVELEDLQFEELVLEEKAGTLKKSINVTNAEELINYRKDIELQLEQKKGDYEQIGKLKRIQEEWIDRLGKDDKLTDVMLRRTNILGATCLGVASVPSANNVIFDWIIIDEAGRATPPELLVPMTLGRKIVLVGDHKQLPPLVDQQVQSLDLKTQGIRVKDLEVSLFEELMRSINQDCVGSLKEQYRMHPAIGNLVSKVFYDGTLVSKTSIEERSHGYSKWKDKGVIWLSTAEHPERFEQVVKQGLAHNTFLNRLEARTTFQTLLSMEQEYILSGSKKEVGIIAGYQAQKNDLRKLFETEYKHRFKKLQIEINTVDAFQGRETDIIVYSVVRSNKEGKIGFLGDARRLNVALSRARELLIIVGDHISVTKEEILYRDQANPFVNVIRYIEENPEMCAIERIVT</sequence>
<keyword evidence="3" id="KW-0347">Helicase</keyword>
<dbReference type="CDD" id="cd14014">
    <property type="entry name" value="STKc_PknB_like"/>
    <property type="match status" value="1"/>
</dbReference>
<keyword evidence="1" id="KW-0547">Nucleotide-binding</keyword>
<name>A0A4S4BET6_9BACL</name>
<protein>
    <recommendedName>
        <fullName evidence="5">Protein kinase domain-containing protein</fullName>
    </recommendedName>
</protein>
<dbReference type="CDD" id="cd18808">
    <property type="entry name" value="SF1_C_Upf1"/>
    <property type="match status" value="1"/>
</dbReference>
<dbReference type="FunFam" id="3.40.50.300:FF:000326">
    <property type="entry name" value="P-loop containing nucleoside triphosphate hydrolase"/>
    <property type="match status" value="1"/>
</dbReference>
<dbReference type="PANTHER" id="PTHR10887">
    <property type="entry name" value="DNA2/NAM7 HELICASE FAMILY"/>
    <property type="match status" value="1"/>
</dbReference>
<keyword evidence="4" id="KW-0067">ATP-binding</keyword>
<dbReference type="PROSITE" id="PS50011">
    <property type="entry name" value="PROTEIN_KINASE_DOM"/>
    <property type="match status" value="1"/>
</dbReference>